<dbReference type="EMBL" id="LZYO01000031">
    <property type="protein sequence ID" value="ODH41737.1"/>
    <property type="molecule type" value="Genomic_DNA"/>
</dbReference>
<evidence type="ECO:0000313" key="1">
    <source>
        <dbReference type="EMBL" id="ODH41737.1"/>
    </source>
</evidence>
<organism evidence="1 2">
    <name type="scientific">Paracoccidioides brasiliensis</name>
    <dbReference type="NCBI Taxonomy" id="121759"/>
    <lineage>
        <taxon>Eukaryota</taxon>
        <taxon>Fungi</taxon>
        <taxon>Dikarya</taxon>
        <taxon>Ascomycota</taxon>
        <taxon>Pezizomycotina</taxon>
        <taxon>Eurotiomycetes</taxon>
        <taxon>Eurotiomycetidae</taxon>
        <taxon>Onygenales</taxon>
        <taxon>Ajellomycetaceae</taxon>
        <taxon>Paracoccidioides</taxon>
    </lineage>
</organism>
<reference evidence="1 2" key="1">
    <citation type="submission" date="2016-06" db="EMBL/GenBank/DDBJ databases">
        <authorList>
            <person name="Kjaerup R.B."/>
            <person name="Dalgaard T.S."/>
            <person name="Juul-Madsen H.R."/>
        </authorList>
    </citation>
    <scope>NUCLEOTIDE SEQUENCE [LARGE SCALE GENOMIC DNA]</scope>
    <source>
        <strain evidence="1 2">Pb300</strain>
    </source>
</reference>
<name>A0A1D2JLT7_PARBR</name>
<dbReference type="VEuPathDB" id="FungiDB:PABG_11286"/>
<dbReference type="AlphaFoldDB" id="A0A1D2JLT7"/>
<accession>A0A1D2JLT7</accession>
<proteinExistence type="predicted"/>
<dbReference type="VEuPathDB" id="FungiDB:PADG_11747"/>
<sequence length="65" mass="7839">MTQNPIRYKIRRSQHGWLQIMSRNDPWGAFQDTDRCTRSKRQGFEGDKLQPALTNIEYYQHLDKL</sequence>
<gene>
    <name evidence="1" type="ORF">ACO22_01315</name>
</gene>
<dbReference type="Proteomes" id="UP000242814">
    <property type="component" value="Unassembled WGS sequence"/>
</dbReference>
<protein>
    <submittedName>
        <fullName evidence="1">Uncharacterized protein</fullName>
    </submittedName>
</protein>
<comment type="caution">
    <text evidence="1">The sequence shown here is derived from an EMBL/GenBank/DDBJ whole genome shotgun (WGS) entry which is preliminary data.</text>
</comment>
<evidence type="ECO:0000313" key="2">
    <source>
        <dbReference type="Proteomes" id="UP000242814"/>
    </source>
</evidence>